<dbReference type="Gene3D" id="3.30.2010.30">
    <property type="match status" value="1"/>
</dbReference>
<name>A0A0A9XJW6_LYGHE</name>
<keyword evidence="4 9" id="KW-0378">Hydrolase</keyword>
<comment type="similarity">
    <text evidence="1">Belongs to the peptidase M1 family.</text>
</comment>
<evidence type="ECO:0000256" key="5">
    <source>
        <dbReference type="ARBA" id="ARBA00022833"/>
    </source>
</evidence>
<reference evidence="10" key="3">
    <citation type="journal article" date="2016" name="Gigascience">
        <title>De novo construction of an expanded transcriptome assembly for the western tarnished plant bug, Lygus hesperus.</title>
        <authorList>
            <person name="Tassone E.E."/>
            <person name="Geib S.M."/>
            <person name="Hall B."/>
            <person name="Fabrick J.A."/>
            <person name="Brent C.S."/>
            <person name="Hull J.J."/>
        </authorList>
    </citation>
    <scope>NUCLEOTIDE SEQUENCE</scope>
</reference>
<evidence type="ECO:0000259" key="8">
    <source>
        <dbReference type="Pfam" id="PF01433"/>
    </source>
</evidence>
<dbReference type="EMBL" id="GDHC01013897">
    <property type="protein sequence ID" value="JAQ04732.1"/>
    <property type="molecule type" value="Transcribed_RNA"/>
</dbReference>
<evidence type="ECO:0000256" key="7">
    <source>
        <dbReference type="PIRSR" id="PIRSR634015-3"/>
    </source>
</evidence>
<keyword evidence="2" id="KW-0645">Protease</keyword>
<dbReference type="InterPro" id="IPR042097">
    <property type="entry name" value="Aminopeptidase_N-like_N_sf"/>
</dbReference>
<dbReference type="PANTHER" id="PTHR45726:SF3">
    <property type="entry name" value="LEUKOTRIENE A-4 HYDROLASE"/>
    <property type="match status" value="1"/>
</dbReference>
<dbReference type="GO" id="GO:0004177">
    <property type="term" value="F:aminopeptidase activity"/>
    <property type="evidence" value="ECO:0007669"/>
    <property type="project" value="TreeGrafter"/>
</dbReference>
<evidence type="ECO:0000256" key="2">
    <source>
        <dbReference type="ARBA" id="ARBA00022670"/>
    </source>
</evidence>
<dbReference type="MEROPS" id="M01.004"/>
<reference evidence="9" key="2">
    <citation type="submission" date="2014-07" db="EMBL/GenBank/DDBJ databases">
        <authorList>
            <person name="Hull J."/>
        </authorList>
    </citation>
    <scope>NUCLEOTIDE SEQUENCE</scope>
</reference>
<dbReference type="GO" id="GO:0006508">
    <property type="term" value="P:proteolysis"/>
    <property type="evidence" value="ECO:0007669"/>
    <property type="project" value="UniProtKB-KW"/>
</dbReference>
<dbReference type="InterPro" id="IPR014782">
    <property type="entry name" value="Peptidase_M1_dom"/>
</dbReference>
<evidence type="ECO:0000256" key="6">
    <source>
        <dbReference type="ARBA" id="ARBA00023049"/>
    </source>
</evidence>
<dbReference type="GO" id="GO:0008237">
    <property type="term" value="F:metallopeptidase activity"/>
    <property type="evidence" value="ECO:0007669"/>
    <property type="project" value="UniProtKB-KW"/>
</dbReference>
<keyword evidence="5 7" id="KW-0862">Zinc</keyword>
<reference evidence="9" key="1">
    <citation type="journal article" date="2014" name="PLoS ONE">
        <title>Transcriptome-Based Identification of ABC Transporters in the Western Tarnished Plant Bug Lygus hesperus.</title>
        <authorList>
            <person name="Hull J.J."/>
            <person name="Chaney K."/>
            <person name="Geib S.M."/>
            <person name="Fabrick J.A."/>
            <person name="Brent C.S."/>
            <person name="Walsh D."/>
            <person name="Lavine L.C."/>
        </authorList>
    </citation>
    <scope>NUCLEOTIDE SEQUENCE</scope>
</reference>
<dbReference type="SUPFAM" id="SSF63737">
    <property type="entry name" value="Leukotriene A4 hydrolase N-terminal domain"/>
    <property type="match status" value="1"/>
</dbReference>
<sequence>MSGIEEKDRYRKDGDTATYVYNQPIPISSYLIAMCVGVVEEHRISPRCSIWSEVEDLERCAKEFEDIEKMVQVAETINGPYVWGRYDLLVLPPSFPYGGMENPNLTFVTPSLVVGDKSLVNVVLHE</sequence>
<proteinExistence type="inferred from homology"/>
<evidence type="ECO:0000256" key="3">
    <source>
        <dbReference type="ARBA" id="ARBA00022723"/>
    </source>
</evidence>
<keyword evidence="6" id="KW-0482">Metalloprotease</keyword>
<dbReference type="AlphaFoldDB" id="A0A0A9XJW6"/>
<organism evidence="9">
    <name type="scientific">Lygus hesperus</name>
    <name type="common">Western plant bug</name>
    <dbReference type="NCBI Taxonomy" id="30085"/>
    <lineage>
        <taxon>Eukaryota</taxon>
        <taxon>Metazoa</taxon>
        <taxon>Ecdysozoa</taxon>
        <taxon>Arthropoda</taxon>
        <taxon>Hexapoda</taxon>
        <taxon>Insecta</taxon>
        <taxon>Pterygota</taxon>
        <taxon>Neoptera</taxon>
        <taxon>Paraneoptera</taxon>
        <taxon>Hemiptera</taxon>
        <taxon>Heteroptera</taxon>
        <taxon>Panheteroptera</taxon>
        <taxon>Cimicomorpha</taxon>
        <taxon>Miridae</taxon>
        <taxon>Mirini</taxon>
        <taxon>Lygus</taxon>
    </lineage>
</organism>
<comment type="cofactor">
    <cofactor evidence="7">
        <name>Zn(2+)</name>
        <dbReference type="ChEBI" id="CHEBI:29105"/>
    </cofactor>
    <text evidence="7">Binds 1 zinc ion per subunit.</text>
</comment>
<accession>A0A0A9XJW6</accession>
<dbReference type="Pfam" id="PF01433">
    <property type="entry name" value="Peptidase_M1"/>
    <property type="match status" value="1"/>
</dbReference>
<dbReference type="SUPFAM" id="SSF55486">
    <property type="entry name" value="Metalloproteases ('zincins'), catalytic domain"/>
    <property type="match status" value="1"/>
</dbReference>
<dbReference type="InterPro" id="IPR034015">
    <property type="entry name" value="M1_LTA4H"/>
</dbReference>
<protein>
    <submittedName>
        <fullName evidence="9">Leukotriene A-4 hydrolase</fullName>
    </submittedName>
</protein>
<dbReference type="GO" id="GO:0008270">
    <property type="term" value="F:zinc ion binding"/>
    <property type="evidence" value="ECO:0007669"/>
    <property type="project" value="InterPro"/>
</dbReference>
<evidence type="ECO:0000313" key="10">
    <source>
        <dbReference type="EMBL" id="JAQ04732.1"/>
    </source>
</evidence>
<dbReference type="GO" id="GO:0005829">
    <property type="term" value="C:cytosol"/>
    <property type="evidence" value="ECO:0007669"/>
    <property type="project" value="TreeGrafter"/>
</dbReference>
<dbReference type="EMBL" id="GBHO01026199">
    <property type="protein sequence ID" value="JAG17405.1"/>
    <property type="molecule type" value="Transcribed_RNA"/>
</dbReference>
<evidence type="ECO:0000256" key="4">
    <source>
        <dbReference type="ARBA" id="ARBA00022801"/>
    </source>
</evidence>
<keyword evidence="3 7" id="KW-0479">Metal-binding</keyword>
<feature type="binding site" evidence="7">
    <location>
        <position position="125"/>
    </location>
    <ligand>
        <name>Zn(2+)</name>
        <dbReference type="ChEBI" id="CHEBI:29105"/>
        <note>catalytic</note>
    </ligand>
</feature>
<dbReference type="FunFam" id="3.30.2010.30:FF:000001">
    <property type="entry name" value="Leukotriene A(4) hydrolase"/>
    <property type="match status" value="1"/>
</dbReference>
<evidence type="ECO:0000313" key="9">
    <source>
        <dbReference type="EMBL" id="JAG17405.1"/>
    </source>
</evidence>
<evidence type="ECO:0000256" key="1">
    <source>
        <dbReference type="ARBA" id="ARBA00010136"/>
    </source>
</evidence>
<gene>
    <name evidence="9" type="primary">Lta4h</name>
    <name evidence="10" type="synonym">Lta4h_1</name>
    <name evidence="9" type="ORF">CM83_98943</name>
    <name evidence="10" type="ORF">g.22326</name>
</gene>
<dbReference type="GO" id="GO:0004301">
    <property type="term" value="F:epoxide hydrolase activity"/>
    <property type="evidence" value="ECO:0007669"/>
    <property type="project" value="TreeGrafter"/>
</dbReference>
<feature type="domain" description="Peptidase M1 membrane alanine aminopeptidase" evidence="8">
    <location>
        <begin position="67"/>
        <end position="126"/>
    </location>
</feature>
<dbReference type="GO" id="GO:0043171">
    <property type="term" value="P:peptide catabolic process"/>
    <property type="evidence" value="ECO:0007669"/>
    <property type="project" value="TreeGrafter"/>
</dbReference>
<dbReference type="PANTHER" id="PTHR45726">
    <property type="entry name" value="LEUKOTRIENE A-4 HYDROLASE"/>
    <property type="match status" value="1"/>
</dbReference>